<reference evidence="10" key="1">
    <citation type="submission" date="2020-10" db="EMBL/GenBank/DDBJ databases">
        <authorList>
            <person name="Gilroy R."/>
        </authorList>
    </citation>
    <scope>NUCLEOTIDE SEQUENCE</scope>
    <source>
        <strain evidence="10">CHK195-11698</strain>
    </source>
</reference>
<organism evidence="10 11">
    <name type="scientific">Candidatus Fimiplasma intestinipullorum</name>
    <dbReference type="NCBI Taxonomy" id="2840825"/>
    <lineage>
        <taxon>Bacteria</taxon>
        <taxon>Bacillati</taxon>
        <taxon>Bacillota</taxon>
        <taxon>Clostridia</taxon>
        <taxon>Eubacteriales</taxon>
        <taxon>Candidatus Fimiplasma</taxon>
    </lineage>
</organism>
<dbReference type="Proteomes" id="UP000824175">
    <property type="component" value="Unassembled WGS sequence"/>
</dbReference>
<feature type="compositionally biased region" description="Acidic residues" evidence="6">
    <location>
        <begin position="240"/>
        <end position="265"/>
    </location>
</feature>
<name>A0A9D1HML4_9FIRM</name>
<sequence length="265" mass="29583">MKYMVMECHLSYAIVLAEDGRFLKVANLHYQVGEIVYDVVEMNMPTPKHHMPHIPKWGYALSALACCLVLALTSLLWPTSSPYASVYLSINPEVRIDVDSQDQVVDLEGVNEDGIALLENYTYQDKNLDLVMDELVDRAIEMGYLTEGGTVSLVLDADDNQWVVDHQTTLSDHLHAHLDQKISVVIEIKSARDAAQQVTIPVEPVETPVEPEPPVVSEPVDEEVVETPRVEDGDSQYSPSDDDDDDSFDDGDSNYDDADEDDDDD</sequence>
<dbReference type="InterPro" id="IPR055431">
    <property type="entry name" value="RsgI_M"/>
</dbReference>
<evidence type="ECO:0000313" key="10">
    <source>
        <dbReference type="EMBL" id="HIU12502.1"/>
    </source>
</evidence>
<dbReference type="InterPro" id="IPR024449">
    <property type="entry name" value="Anti-sigma_RsgI_N"/>
</dbReference>
<reference evidence="10" key="2">
    <citation type="journal article" date="2021" name="PeerJ">
        <title>Extensive microbial diversity within the chicken gut microbiome revealed by metagenomics and culture.</title>
        <authorList>
            <person name="Gilroy R."/>
            <person name="Ravi A."/>
            <person name="Getino M."/>
            <person name="Pursley I."/>
            <person name="Horton D.L."/>
            <person name="Alikhan N.F."/>
            <person name="Baker D."/>
            <person name="Gharbi K."/>
            <person name="Hall N."/>
            <person name="Watson M."/>
            <person name="Adriaenssens E.M."/>
            <person name="Foster-Nyarko E."/>
            <person name="Jarju S."/>
            <person name="Secka A."/>
            <person name="Antonio M."/>
            <person name="Oren A."/>
            <person name="Chaudhuri R.R."/>
            <person name="La Ragione R."/>
            <person name="Hildebrand F."/>
            <person name="Pallen M.J."/>
        </authorList>
    </citation>
    <scope>NUCLEOTIDE SEQUENCE</scope>
    <source>
        <strain evidence="10">CHK195-11698</strain>
    </source>
</reference>
<feature type="domain" description="Anti-sigma factor RsgI-like middle" evidence="9">
    <location>
        <begin position="83"/>
        <end position="200"/>
    </location>
</feature>
<proteinExistence type="predicted"/>
<keyword evidence="5 7" id="KW-0472">Membrane</keyword>
<evidence type="ECO:0000256" key="3">
    <source>
        <dbReference type="ARBA" id="ARBA00022692"/>
    </source>
</evidence>
<feature type="domain" description="RsgI N-terminal anti-sigma" evidence="8">
    <location>
        <begin position="4"/>
        <end position="37"/>
    </location>
</feature>
<dbReference type="Pfam" id="PF23750">
    <property type="entry name" value="RsgI_M"/>
    <property type="match status" value="1"/>
</dbReference>
<keyword evidence="3 7" id="KW-0812">Transmembrane</keyword>
<evidence type="ECO:0000256" key="5">
    <source>
        <dbReference type="ARBA" id="ARBA00023136"/>
    </source>
</evidence>
<comment type="subcellular location">
    <subcellularLocation>
        <location evidence="1">Cell membrane</location>
        <topology evidence="1">Single-pass membrane protein</topology>
    </subcellularLocation>
</comment>
<feature type="region of interest" description="Disordered" evidence="6">
    <location>
        <begin position="199"/>
        <end position="265"/>
    </location>
</feature>
<dbReference type="EMBL" id="DVMJ01000002">
    <property type="protein sequence ID" value="HIU12502.1"/>
    <property type="molecule type" value="Genomic_DNA"/>
</dbReference>
<feature type="compositionally biased region" description="Low complexity" evidence="6">
    <location>
        <begin position="199"/>
        <end position="208"/>
    </location>
</feature>
<accession>A0A9D1HML4</accession>
<evidence type="ECO:0000256" key="7">
    <source>
        <dbReference type="SAM" id="Phobius"/>
    </source>
</evidence>
<evidence type="ECO:0000259" key="8">
    <source>
        <dbReference type="Pfam" id="PF12791"/>
    </source>
</evidence>
<evidence type="ECO:0000313" key="11">
    <source>
        <dbReference type="Proteomes" id="UP000824175"/>
    </source>
</evidence>
<evidence type="ECO:0008006" key="12">
    <source>
        <dbReference type="Google" id="ProtNLM"/>
    </source>
</evidence>
<protein>
    <recommendedName>
        <fullName evidence="12">RsgI N-terminal anti-sigma domain-containing protein</fullName>
    </recommendedName>
</protein>
<dbReference type="AlphaFoldDB" id="A0A9D1HML4"/>
<dbReference type="Pfam" id="PF12791">
    <property type="entry name" value="RsgI_N"/>
    <property type="match status" value="1"/>
</dbReference>
<dbReference type="GO" id="GO:0005886">
    <property type="term" value="C:plasma membrane"/>
    <property type="evidence" value="ECO:0007669"/>
    <property type="project" value="UniProtKB-SubCell"/>
</dbReference>
<feature type="transmembrane region" description="Helical" evidence="7">
    <location>
        <begin position="57"/>
        <end position="77"/>
    </location>
</feature>
<evidence type="ECO:0000256" key="6">
    <source>
        <dbReference type="SAM" id="MobiDB-lite"/>
    </source>
</evidence>
<comment type="caution">
    <text evidence="10">The sequence shown here is derived from an EMBL/GenBank/DDBJ whole genome shotgun (WGS) entry which is preliminary data.</text>
</comment>
<keyword evidence="4 7" id="KW-1133">Transmembrane helix</keyword>
<evidence type="ECO:0000256" key="1">
    <source>
        <dbReference type="ARBA" id="ARBA00004162"/>
    </source>
</evidence>
<gene>
    <name evidence="10" type="ORF">IAD15_00280</name>
</gene>
<evidence type="ECO:0000256" key="4">
    <source>
        <dbReference type="ARBA" id="ARBA00022989"/>
    </source>
</evidence>
<evidence type="ECO:0000259" key="9">
    <source>
        <dbReference type="Pfam" id="PF23750"/>
    </source>
</evidence>
<keyword evidence="2" id="KW-1003">Cell membrane</keyword>
<evidence type="ECO:0000256" key="2">
    <source>
        <dbReference type="ARBA" id="ARBA00022475"/>
    </source>
</evidence>